<keyword evidence="4 8" id="KW-0418">Kinase</keyword>
<dbReference type="GO" id="GO:0004674">
    <property type="term" value="F:protein serine/threonine kinase activity"/>
    <property type="evidence" value="ECO:0007669"/>
    <property type="project" value="UniProtKB-KW"/>
</dbReference>
<keyword evidence="2" id="KW-0808">Transferase</keyword>
<evidence type="ECO:0000259" key="6">
    <source>
        <dbReference type="PROSITE" id="PS50011"/>
    </source>
</evidence>
<dbReference type="PROSITE" id="PS50011">
    <property type="entry name" value="PROTEIN_KINASE_DOM"/>
    <property type="match status" value="1"/>
</dbReference>
<feature type="domain" description="AGC-kinase C-terminal" evidence="7">
    <location>
        <begin position="101"/>
        <end position="187"/>
    </location>
</feature>
<evidence type="ECO:0000256" key="2">
    <source>
        <dbReference type="ARBA" id="ARBA00022679"/>
    </source>
</evidence>
<comment type="caution">
    <text evidence="8">The sequence shown here is derived from an EMBL/GenBank/DDBJ whole genome shotgun (WGS) entry which is preliminary data.</text>
</comment>
<dbReference type="Gene3D" id="1.10.510.10">
    <property type="entry name" value="Transferase(Phosphotransferase) domain 1"/>
    <property type="match status" value="1"/>
</dbReference>
<keyword evidence="1" id="KW-0723">Serine/threonine-protein kinase</keyword>
<dbReference type="PANTHER" id="PTHR24351">
    <property type="entry name" value="RIBOSOMAL PROTEIN S6 KINASE"/>
    <property type="match status" value="1"/>
</dbReference>
<organism evidence="8 9">
    <name type="scientific">Choanephora cucurbitarum</name>
    <dbReference type="NCBI Taxonomy" id="101091"/>
    <lineage>
        <taxon>Eukaryota</taxon>
        <taxon>Fungi</taxon>
        <taxon>Fungi incertae sedis</taxon>
        <taxon>Mucoromycota</taxon>
        <taxon>Mucoromycotina</taxon>
        <taxon>Mucoromycetes</taxon>
        <taxon>Mucorales</taxon>
        <taxon>Mucorineae</taxon>
        <taxon>Choanephoraceae</taxon>
        <taxon>Choanephoroideae</taxon>
        <taxon>Choanephora</taxon>
    </lineage>
</organism>
<dbReference type="STRING" id="101091.A0A1C7NAD6"/>
<keyword evidence="3" id="KW-0547">Nucleotide-binding</keyword>
<evidence type="ECO:0000259" key="7">
    <source>
        <dbReference type="PROSITE" id="PS51285"/>
    </source>
</evidence>
<dbReference type="Pfam" id="PF00069">
    <property type="entry name" value="Pkinase"/>
    <property type="match status" value="1"/>
</dbReference>
<keyword evidence="9" id="KW-1185">Reference proteome</keyword>
<dbReference type="InterPro" id="IPR011009">
    <property type="entry name" value="Kinase-like_dom_sf"/>
</dbReference>
<dbReference type="InterPro" id="IPR000961">
    <property type="entry name" value="AGC-kinase_C"/>
</dbReference>
<dbReference type="OrthoDB" id="354826at2759"/>
<evidence type="ECO:0000256" key="5">
    <source>
        <dbReference type="ARBA" id="ARBA00022840"/>
    </source>
</evidence>
<evidence type="ECO:0000256" key="3">
    <source>
        <dbReference type="ARBA" id="ARBA00022741"/>
    </source>
</evidence>
<evidence type="ECO:0000256" key="1">
    <source>
        <dbReference type="ARBA" id="ARBA00022527"/>
    </source>
</evidence>
<dbReference type="InterPro" id="IPR000719">
    <property type="entry name" value="Prot_kinase_dom"/>
</dbReference>
<dbReference type="AlphaFoldDB" id="A0A1C7NAD6"/>
<protein>
    <submittedName>
        <fullName evidence="8">Protein kinase C</fullName>
    </submittedName>
</protein>
<dbReference type="EMBL" id="LUGH01000332">
    <property type="protein sequence ID" value="OBZ86067.1"/>
    <property type="molecule type" value="Genomic_DNA"/>
</dbReference>
<dbReference type="Proteomes" id="UP000093000">
    <property type="component" value="Unassembled WGS sequence"/>
</dbReference>
<dbReference type="SUPFAM" id="SSF56112">
    <property type="entry name" value="Protein kinase-like (PK-like)"/>
    <property type="match status" value="1"/>
</dbReference>
<sequence length="221" mass="26063">MAGTMAYMAPEMLARKGYSTHVDWWSLGIVVFELVFGKRPFTAASKETLVHAILHDPLTFPPNAHELVSKECMAVITGLLDKSPFHRLGCFEEFKLHPWFRGFDWDLLEHKQLMPPVRPDKKNNKLRMMSYTDFQEDGLKSHKRTSVIKSHDHDSSPVTMEARYRMQLEDEFLNYDYTQHQMAEQEGGHFSSFLEQRRNSLKRQYDRFKRRSQSSYHDMDV</sequence>
<evidence type="ECO:0000256" key="4">
    <source>
        <dbReference type="ARBA" id="ARBA00022777"/>
    </source>
</evidence>
<accession>A0A1C7NAD6</accession>
<keyword evidence="5" id="KW-0067">ATP-binding</keyword>
<evidence type="ECO:0000313" key="9">
    <source>
        <dbReference type="Proteomes" id="UP000093000"/>
    </source>
</evidence>
<dbReference type="Gene3D" id="3.30.200.20">
    <property type="entry name" value="Phosphorylase Kinase, domain 1"/>
    <property type="match status" value="1"/>
</dbReference>
<gene>
    <name evidence="8" type="primary">Pkc98E</name>
    <name evidence="8" type="ORF">A0J61_05892</name>
</gene>
<dbReference type="InParanoid" id="A0A1C7NAD6"/>
<name>A0A1C7NAD6_9FUNG</name>
<proteinExistence type="predicted"/>
<dbReference type="PROSITE" id="PS51285">
    <property type="entry name" value="AGC_KINASE_CTER"/>
    <property type="match status" value="1"/>
</dbReference>
<feature type="domain" description="Protein kinase" evidence="6">
    <location>
        <begin position="1"/>
        <end position="100"/>
    </location>
</feature>
<reference evidence="8 9" key="1">
    <citation type="submission" date="2016-03" db="EMBL/GenBank/DDBJ databases">
        <title>Choanephora cucurbitarum.</title>
        <authorList>
            <person name="Min B."/>
            <person name="Park H."/>
            <person name="Park J.-H."/>
            <person name="Shin H.-D."/>
            <person name="Choi I.-G."/>
        </authorList>
    </citation>
    <scope>NUCLEOTIDE SEQUENCE [LARGE SCALE GENOMIC DNA]</scope>
    <source>
        <strain evidence="8 9">KUS-F28377</strain>
    </source>
</reference>
<dbReference type="GO" id="GO:0005524">
    <property type="term" value="F:ATP binding"/>
    <property type="evidence" value="ECO:0007669"/>
    <property type="project" value="UniProtKB-KW"/>
</dbReference>
<evidence type="ECO:0000313" key="8">
    <source>
        <dbReference type="EMBL" id="OBZ86067.1"/>
    </source>
</evidence>